<dbReference type="RefSeq" id="WP_011398180.1">
    <property type="nucleotide sequence ID" value="NC_007645.1"/>
</dbReference>
<dbReference type="EMBL" id="CP000155">
    <property type="protein sequence ID" value="ABC31113.1"/>
    <property type="molecule type" value="Genomic_DNA"/>
</dbReference>
<feature type="region of interest" description="Disordered" evidence="1">
    <location>
        <begin position="203"/>
        <end position="247"/>
    </location>
</feature>
<dbReference type="OrthoDB" id="9758211at2"/>
<dbReference type="CDD" id="cd01454">
    <property type="entry name" value="vWA_norD_type"/>
    <property type="match status" value="1"/>
</dbReference>
<sequence length="618" mass="69882">MFEVEEWVGGLWHRAVTRYADDRYAEAAVTLTQMRKEVGVLYRALGGERAVRIDTAAERPVTLPRTLWQRVAGSHRRLALPYLNEEVLALPGEVALFPAPELNREVYRMLAATAALSPSVAGGLDWAQAACHRYVALCAAYPAMRSRYDALIKAYLPLRIPLQRLPSELQDRETRLRNALQHLEFAAMQASDMDGLQPPPFWLYPAQGEGTGPVRREAPAHETPPEDKPPAAAETDAGKKAQGEYVEDHDGDKGLLVFRLENLFSWSEYLKLDRTADDSPDEDAARIAEDLDHLSLSTQEFGGGQRIKLNLDLPSASEDDTPLGPGLYLPEWDYRCRRLLPDHCLLQPLLDHRAPPCAPPPQLRRAVKAVRARFEQMRPMRFWRRNQAEGEEIEMERWNEFCADRIAGGAFEQPMFKSFSGRLRDLDCLLLADLSMSTDAYVDNDRRVIDVISDALLLFSEALDAVGDRFALYGFSSCKRQHVRFHVIKNFAEPYTNAVRGRIVALRPGFYTRIGAAIRQSTTILRDQKASRRLLLILTDGKPNDLDLYEGRYGLEDTRQAVLEARRAGLIPFCITVDKEAGDYLPYLFGDKGYVLVNSIQRLPRELPKLYATLMESK</sequence>
<feature type="compositionally biased region" description="Basic and acidic residues" evidence="1">
    <location>
        <begin position="214"/>
        <end position="229"/>
    </location>
</feature>
<dbReference type="InterPro" id="IPR036465">
    <property type="entry name" value="vWFA_dom_sf"/>
</dbReference>
<dbReference type="InterPro" id="IPR051928">
    <property type="entry name" value="NorD/CobT"/>
</dbReference>
<evidence type="ECO:0000313" key="3">
    <source>
        <dbReference type="EMBL" id="ABC31113.1"/>
    </source>
</evidence>
<accession>Q2SE11</accession>
<dbReference type="InterPro" id="IPR002035">
    <property type="entry name" value="VWF_A"/>
</dbReference>
<gene>
    <name evidence="3" type="primary">norD</name>
    <name evidence="3" type="ordered locus">HCH_04408</name>
</gene>
<organism evidence="3 4">
    <name type="scientific">Hahella chejuensis (strain KCTC 2396)</name>
    <dbReference type="NCBI Taxonomy" id="349521"/>
    <lineage>
        <taxon>Bacteria</taxon>
        <taxon>Pseudomonadati</taxon>
        <taxon>Pseudomonadota</taxon>
        <taxon>Gammaproteobacteria</taxon>
        <taxon>Oceanospirillales</taxon>
        <taxon>Hahellaceae</taxon>
        <taxon>Hahella</taxon>
    </lineage>
</organism>
<dbReference type="SUPFAM" id="SSF53300">
    <property type="entry name" value="vWA-like"/>
    <property type="match status" value="1"/>
</dbReference>
<evidence type="ECO:0000256" key="1">
    <source>
        <dbReference type="SAM" id="MobiDB-lite"/>
    </source>
</evidence>
<name>Q2SE11_HAHCH</name>
<dbReference type="Pfam" id="PF00092">
    <property type="entry name" value="VWA"/>
    <property type="match status" value="1"/>
</dbReference>
<proteinExistence type="predicted"/>
<reference evidence="3 4" key="1">
    <citation type="journal article" date="2005" name="Nucleic Acids Res.">
        <title>Genomic blueprint of Hahella chejuensis, a marine microbe producing an algicidal agent.</title>
        <authorList>
            <person name="Jeong H."/>
            <person name="Yim J.H."/>
            <person name="Lee C."/>
            <person name="Choi S.-H."/>
            <person name="Park Y.K."/>
            <person name="Yoon S.H."/>
            <person name="Hur C.-G."/>
            <person name="Kang H.-Y."/>
            <person name="Kim D."/>
            <person name="Lee H.H."/>
            <person name="Park K.H."/>
            <person name="Park S.-H."/>
            <person name="Park H.-S."/>
            <person name="Lee H.K."/>
            <person name="Oh T.K."/>
            <person name="Kim J.F."/>
        </authorList>
    </citation>
    <scope>NUCLEOTIDE SEQUENCE [LARGE SCALE GENOMIC DNA]</scope>
    <source>
        <strain evidence="3 4">KCTC 2396</strain>
    </source>
</reference>
<evidence type="ECO:0000259" key="2">
    <source>
        <dbReference type="PROSITE" id="PS50234"/>
    </source>
</evidence>
<dbReference type="SMART" id="SM00327">
    <property type="entry name" value="VWA"/>
    <property type="match status" value="1"/>
</dbReference>
<dbReference type="PANTHER" id="PTHR41248:SF1">
    <property type="entry name" value="NORD PROTEIN"/>
    <property type="match status" value="1"/>
</dbReference>
<dbReference type="HOGENOM" id="CLU_024042_0_0_6"/>
<dbReference type="Gene3D" id="3.40.50.410">
    <property type="entry name" value="von Willebrand factor, type A domain"/>
    <property type="match status" value="1"/>
</dbReference>
<keyword evidence="4" id="KW-1185">Reference proteome</keyword>
<dbReference type="Proteomes" id="UP000000238">
    <property type="component" value="Chromosome"/>
</dbReference>
<dbReference type="KEGG" id="hch:HCH_04408"/>
<dbReference type="PANTHER" id="PTHR41248">
    <property type="entry name" value="NORD PROTEIN"/>
    <property type="match status" value="1"/>
</dbReference>
<dbReference type="eggNOG" id="COG4548">
    <property type="taxonomic scope" value="Bacteria"/>
</dbReference>
<feature type="compositionally biased region" description="Basic and acidic residues" evidence="1">
    <location>
        <begin position="236"/>
        <end position="247"/>
    </location>
</feature>
<protein>
    <submittedName>
        <fullName evidence="3">Nitric oxide reductase activation protein</fullName>
    </submittedName>
</protein>
<dbReference type="PROSITE" id="PS50234">
    <property type="entry name" value="VWFA"/>
    <property type="match status" value="1"/>
</dbReference>
<dbReference type="STRING" id="349521.HCH_04408"/>
<feature type="domain" description="VWFA" evidence="2">
    <location>
        <begin position="427"/>
        <end position="614"/>
    </location>
</feature>
<evidence type="ECO:0000313" key="4">
    <source>
        <dbReference type="Proteomes" id="UP000000238"/>
    </source>
</evidence>
<dbReference type="AlphaFoldDB" id="Q2SE11"/>